<proteinExistence type="inferred from homology"/>
<feature type="non-terminal residue" evidence="2">
    <location>
        <position position="86"/>
    </location>
</feature>
<keyword evidence="3" id="KW-1185">Reference proteome</keyword>
<sequence>MESNSFCTMVISNIGWWLWQAEFQYQNEYLGISTNIGVPIINFSGVLGNNSLSLGSDISYNPASGNLVDCNAAFSFIISDLAASVI</sequence>
<accession>A0A7J6VT01</accession>
<dbReference type="Proteomes" id="UP000554482">
    <property type="component" value="Unassembled WGS sequence"/>
</dbReference>
<comment type="caution">
    <text evidence="2">The sequence shown here is derived from an EMBL/GenBank/DDBJ whole genome shotgun (WGS) entry which is preliminary data.</text>
</comment>
<dbReference type="AlphaFoldDB" id="A0A7J6VT01"/>
<dbReference type="InterPro" id="IPR001925">
    <property type="entry name" value="Porin_Euk"/>
</dbReference>
<reference evidence="2 3" key="1">
    <citation type="submission" date="2020-06" db="EMBL/GenBank/DDBJ databases">
        <title>Transcriptomic and genomic resources for Thalictrum thalictroides and T. hernandezii: Facilitating candidate gene discovery in an emerging model plant lineage.</title>
        <authorList>
            <person name="Arias T."/>
            <person name="Riano-Pachon D.M."/>
            <person name="Di Stilio V.S."/>
        </authorList>
    </citation>
    <scope>NUCLEOTIDE SEQUENCE [LARGE SCALE GENOMIC DNA]</scope>
    <source>
        <strain evidence="3">cv. WT478/WT964</strain>
        <tissue evidence="2">Leaves</tissue>
    </source>
</reference>
<dbReference type="EMBL" id="JABWDY010027051">
    <property type="protein sequence ID" value="KAF5188219.1"/>
    <property type="molecule type" value="Genomic_DNA"/>
</dbReference>
<evidence type="ECO:0000313" key="2">
    <source>
        <dbReference type="EMBL" id="KAF5188219.1"/>
    </source>
</evidence>
<gene>
    <name evidence="2" type="ORF">FRX31_022194</name>
</gene>
<dbReference type="Pfam" id="PF01459">
    <property type="entry name" value="Porin_3"/>
    <property type="match status" value="1"/>
</dbReference>
<dbReference type="Gene3D" id="2.40.160.10">
    <property type="entry name" value="Porin"/>
    <property type="match status" value="1"/>
</dbReference>
<evidence type="ECO:0000313" key="3">
    <source>
        <dbReference type="Proteomes" id="UP000554482"/>
    </source>
</evidence>
<dbReference type="OrthoDB" id="1724785at2759"/>
<evidence type="ECO:0000256" key="1">
    <source>
        <dbReference type="ARBA" id="ARBA00009624"/>
    </source>
</evidence>
<dbReference type="PANTHER" id="PTHR11743">
    <property type="entry name" value="VOLTAGE-DEPENDENT ANION-SELECTIVE CHANNEL"/>
    <property type="match status" value="1"/>
</dbReference>
<dbReference type="InterPro" id="IPR027246">
    <property type="entry name" value="Porin_Euk/Tom40"/>
</dbReference>
<dbReference type="InterPro" id="IPR023614">
    <property type="entry name" value="Porin_dom_sf"/>
</dbReference>
<protein>
    <submittedName>
        <fullName evidence="2">Mitochondrial outer membrane protein porin of -like</fullName>
    </submittedName>
</protein>
<dbReference type="GO" id="GO:0005741">
    <property type="term" value="C:mitochondrial outer membrane"/>
    <property type="evidence" value="ECO:0007669"/>
    <property type="project" value="InterPro"/>
</dbReference>
<dbReference type="GO" id="GO:0008308">
    <property type="term" value="F:voltage-gated monoatomic anion channel activity"/>
    <property type="evidence" value="ECO:0007669"/>
    <property type="project" value="InterPro"/>
</dbReference>
<organism evidence="2 3">
    <name type="scientific">Thalictrum thalictroides</name>
    <name type="common">Rue-anemone</name>
    <name type="synonym">Anemone thalictroides</name>
    <dbReference type="NCBI Taxonomy" id="46969"/>
    <lineage>
        <taxon>Eukaryota</taxon>
        <taxon>Viridiplantae</taxon>
        <taxon>Streptophyta</taxon>
        <taxon>Embryophyta</taxon>
        <taxon>Tracheophyta</taxon>
        <taxon>Spermatophyta</taxon>
        <taxon>Magnoliopsida</taxon>
        <taxon>Ranunculales</taxon>
        <taxon>Ranunculaceae</taxon>
        <taxon>Thalictroideae</taxon>
        <taxon>Thalictrum</taxon>
    </lineage>
</organism>
<dbReference type="PANTHER" id="PTHR11743:SF70">
    <property type="entry name" value="GH26960P-RELATED"/>
    <property type="match status" value="1"/>
</dbReference>
<comment type="similarity">
    <text evidence="1">Belongs to the eukaryotic mitochondrial porin (TC 1.B.8.1) family.</text>
</comment>
<name>A0A7J6VT01_THATH</name>